<comment type="caution">
    <text evidence="1">The sequence shown here is derived from an EMBL/GenBank/DDBJ whole genome shotgun (WGS) entry which is preliminary data.</text>
</comment>
<gene>
    <name evidence="1" type="ORF">FJZ00_14880</name>
</gene>
<protein>
    <submittedName>
        <fullName evidence="1">Uncharacterized protein</fullName>
    </submittedName>
</protein>
<evidence type="ECO:0000313" key="2">
    <source>
        <dbReference type="Proteomes" id="UP000703893"/>
    </source>
</evidence>
<organism evidence="1 2">
    <name type="scientific">Candidatus Tanganyikabacteria bacterium</name>
    <dbReference type="NCBI Taxonomy" id="2961651"/>
    <lineage>
        <taxon>Bacteria</taxon>
        <taxon>Bacillati</taxon>
        <taxon>Candidatus Sericytochromatia</taxon>
        <taxon>Candidatus Tanganyikabacteria</taxon>
    </lineage>
</organism>
<accession>A0A938BKN2</accession>
<feature type="non-terminal residue" evidence="1">
    <location>
        <position position="346"/>
    </location>
</feature>
<evidence type="ECO:0000313" key="1">
    <source>
        <dbReference type="EMBL" id="MBM3276437.1"/>
    </source>
</evidence>
<sequence>MIRQKGDFAPVSLAKTAHLLKPIAKPALKAPAPKTALISAKISAPLRGGSARIAAYAAPLTAAPAAPEAPAAPPPSGQKKVGDGLQAYERRIERDAPNSEDQDATRIKEAKAAISANTALEAEALAKLTPDQRAQYNRVAAQLAGKPEARLALQNWLTQSTLGKSGVVPASCKELMPTGRPPLSAGLLTQFDKVATQQLDSRIDRSDLLAQLVRETADPTCINQKSKGSCVATSVTIKLALSQPAEYVRLVAGLATPGGTVKLANGDTIRREADWENNNDGGRALPEKLLQPALMDYGNRGEYDNSKDKSSWWGLGGSGGTPSWGRDKMLEGLFDKTFDTVEVMPW</sequence>
<name>A0A938BKN2_9BACT</name>
<proteinExistence type="predicted"/>
<dbReference type="Proteomes" id="UP000703893">
    <property type="component" value="Unassembled WGS sequence"/>
</dbReference>
<dbReference type="AlphaFoldDB" id="A0A938BKN2"/>
<dbReference type="EMBL" id="VGJX01001025">
    <property type="protein sequence ID" value="MBM3276437.1"/>
    <property type="molecule type" value="Genomic_DNA"/>
</dbReference>
<reference evidence="1 2" key="1">
    <citation type="submission" date="2019-03" db="EMBL/GenBank/DDBJ databases">
        <title>Lake Tanganyika Metagenome-Assembled Genomes (MAGs).</title>
        <authorList>
            <person name="Tran P."/>
        </authorList>
    </citation>
    <scope>NUCLEOTIDE SEQUENCE [LARGE SCALE GENOMIC DNA]</scope>
    <source>
        <strain evidence="1">K_DeepCast_65m_m2_236</strain>
    </source>
</reference>